<comment type="function">
    <text evidence="4">May play the central regulatory role in sporulation. It may be an element of the effector pathway responsible for the activation of sporulation genes in response to nutritional stress. Spo0A may act in concert with spo0H (a sigma factor) to control the expression of some genes that are critical to the sporulation process.</text>
</comment>
<dbReference type="OrthoDB" id="3190595at2"/>
<organism evidence="8 9">
    <name type="scientific">Heliorestis convoluta</name>
    <dbReference type="NCBI Taxonomy" id="356322"/>
    <lineage>
        <taxon>Bacteria</taxon>
        <taxon>Bacillati</taxon>
        <taxon>Bacillota</taxon>
        <taxon>Clostridia</taxon>
        <taxon>Eubacteriales</taxon>
        <taxon>Heliobacteriaceae</taxon>
        <taxon>Heliorestis</taxon>
    </lineage>
</organism>
<keyword evidence="6" id="KW-0802">TPR repeat</keyword>
<gene>
    <name evidence="8" type="ORF">FTV88_1431</name>
</gene>
<dbReference type="Proteomes" id="UP000366051">
    <property type="component" value="Chromosome"/>
</dbReference>
<dbReference type="InterPro" id="IPR005158">
    <property type="entry name" value="BTAD"/>
</dbReference>
<evidence type="ECO:0000256" key="1">
    <source>
        <dbReference type="ARBA" id="ARBA00005820"/>
    </source>
</evidence>
<dbReference type="InterPro" id="IPR036388">
    <property type="entry name" value="WH-like_DNA-bd_sf"/>
</dbReference>
<evidence type="ECO:0000256" key="3">
    <source>
        <dbReference type="ARBA" id="ARBA00023125"/>
    </source>
</evidence>
<dbReference type="InterPro" id="IPR001789">
    <property type="entry name" value="Sig_transdc_resp-reg_receiver"/>
</dbReference>
<dbReference type="InterPro" id="IPR011006">
    <property type="entry name" value="CheY-like_superfamily"/>
</dbReference>
<dbReference type="InterPro" id="IPR011990">
    <property type="entry name" value="TPR-like_helical_dom_sf"/>
</dbReference>
<dbReference type="Pfam" id="PF03704">
    <property type="entry name" value="BTAD"/>
    <property type="match status" value="1"/>
</dbReference>
<dbReference type="SMART" id="SM01043">
    <property type="entry name" value="BTAD"/>
    <property type="match status" value="1"/>
</dbReference>
<dbReference type="InterPro" id="IPR001867">
    <property type="entry name" value="OmpR/PhoB-type_DNA-bd"/>
</dbReference>
<dbReference type="PANTHER" id="PTHR35807">
    <property type="entry name" value="TRANSCRIPTIONAL REGULATOR REDD-RELATED"/>
    <property type="match status" value="1"/>
</dbReference>
<name>A0A5Q2MY03_9FIRM</name>
<evidence type="ECO:0000256" key="5">
    <source>
        <dbReference type="PROSITE-ProRule" id="PRU00169"/>
    </source>
</evidence>
<sequence>MISAILIDDMRPALRELEYLLKKYPDIFITGVYTDPITALEKVGEQKPQVVFLDIHMPQLQGIDAGSKILDLSPQTDIVFVTAFDQYALEAFELHALDYLLKPIDEKRLEKTIARLRQKSYMSKEQPAKNLLIRCFGRFQLRWYGQVPVKWRSEKNRELFAYLLQNAERSISKDELLDQLWPEGDHTKALRQLYNGIYYIRKTLQDYGIDHSLISIDSTYNLNLGPVDLDVSYYDEFEKGHYTESIEALEGLEALYQGDYLETEYYSWADFERERLSILHLQCLTKLAQLYLKQKDFAKAESKLLKAYRRNPYEERVTELLLRLYIITGEKTKAIKQFEAYSTLIKDELGIKPSQELVALYQVVTDKR</sequence>
<evidence type="ECO:0000313" key="9">
    <source>
        <dbReference type="Proteomes" id="UP000366051"/>
    </source>
</evidence>
<dbReference type="GO" id="GO:0000160">
    <property type="term" value="P:phosphorelay signal transduction system"/>
    <property type="evidence" value="ECO:0007669"/>
    <property type="project" value="InterPro"/>
</dbReference>
<comment type="similarity">
    <text evidence="1">Belongs to the AfsR/DnrI/RedD regulatory family.</text>
</comment>
<evidence type="ECO:0000256" key="2">
    <source>
        <dbReference type="ARBA" id="ARBA00018672"/>
    </source>
</evidence>
<dbReference type="PROSITE" id="PS50110">
    <property type="entry name" value="RESPONSE_REGULATORY"/>
    <property type="match status" value="1"/>
</dbReference>
<dbReference type="InterPro" id="IPR051677">
    <property type="entry name" value="AfsR-DnrI-RedD_regulator"/>
</dbReference>
<dbReference type="Pfam" id="PF00486">
    <property type="entry name" value="Trans_reg_C"/>
    <property type="match status" value="1"/>
</dbReference>
<feature type="modified residue" description="4-aspartylphosphate" evidence="5">
    <location>
        <position position="54"/>
    </location>
</feature>
<evidence type="ECO:0000256" key="6">
    <source>
        <dbReference type="PROSITE-ProRule" id="PRU00339"/>
    </source>
</evidence>
<dbReference type="KEGG" id="hcv:FTV88_1431"/>
<dbReference type="InterPro" id="IPR016032">
    <property type="entry name" value="Sig_transdc_resp-reg_C-effctor"/>
</dbReference>
<protein>
    <recommendedName>
        <fullName evidence="2">Stage 0 sporulation protein A homolog</fullName>
    </recommendedName>
</protein>
<dbReference type="SUPFAM" id="SSF46894">
    <property type="entry name" value="C-terminal effector domain of the bipartite response regulators"/>
    <property type="match status" value="1"/>
</dbReference>
<dbReference type="Gene3D" id="3.40.50.2300">
    <property type="match status" value="1"/>
</dbReference>
<dbReference type="SUPFAM" id="SSF48452">
    <property type="entry name" value="TPR-like"/>
    <property type="match status" value="1"/>
</dbReference>
<dbReference type="Pfam" id="PF00072">
    <property type="entry name" value="Response_reg"/>
    <property type="match status" value="1"/>
</dbReference>
<accession>A0A5Q2MY03</accession>
<keyword evidence="3" id="KW-0238">DNA-binding</keyword>
<dbReference type="GO" id="GO:0006355">
    <property type="term" value="P:regulation of DNA-templated transcription"/>
    <property type="evidence" value="ECO:0007669"/>
    <property type="project" value="InterPro"/>
</dbReference>
<dbReference type="SMART" id="SM00448">
    <property type="entry name" value="REC"/>
    <property type="match status" value="1"/>
</dbReference>
<dbReference type="PANTHER" id="PTHR35807:SF2">
    <property type="entry name" value="TRANSCRIPTIONAL ACTIVATOR DOMAIN"/>
    <property type="match status" value="1"/>
</dbReference>
<evidence type="ECO:0000259" key="7">
    <source>
        <dbReference type="PROSITE" id="PS50110"/>
    </source>
</evidence>
<feature type="repeat" description="TPR" evidence="6">
    <location>
        <begin position="281"/>
        <end position="314"/>
    </location>
</feature>
<dbReference type="EMBL" id="CP045875">
    <property type="protein sequence ID" value="QGG47578.1"/>
    <property type="molecule type" value="Genomic_DNA"/>
</dbReference>
<dbReference type="RefSeq" id="WP_153724925.1">
    <property type="nucleotide sequence ID" value="NZ_CP045875.1"/>
</dbReference>
<keyword evidence="5" id="KW-0597">Phosphoprotein</keyword>
<evidence type="ECO:0000313" key="8">
    <source>
        <dbReference type="EMBL" id="QGG47578.1"/>
    </source>
</evidence>
<dbReference type="SUPFAM" id="SSF52172">
    <property type="entry name" value="CheY-like"/>
    <property type="match status" value="1"/>
</dbReference>
<evidence type="ECO:0000256" key="4">
    <source>
        <dbReference type="ARBA" id="ARBA00024867"/>
    </source>
</evidence>
<dbReference type="PROSITE" id="PS50005">
    <property type="entry name" value="TPR"/>
    <property type="match status" value="1"/>
</dbReference>
<dbReference type="Gene3D" id="1.10.10.10">
    <property type="entry name" value="Winged helix-like DNA-binding domain superfamily/Winged helix DNA-binding domain"/>
    <property type="match status" value="1"/>
</dbReference>
<dbReference type="GO" id="GO:0003677">
    <property type="term" value="F:DNA binding"/>
    <property type="evidence" value="ECO:0007669"/>
    <property type="project" value="UniProtKB-KW"/>
</dbReference>
<dbReference type="InterPro" id="IPR019734">
    <property type="entry name" value="TPR_rpt"/>
</dbReference>
<dbReference type="Gene3D" id="1.25.40.10">
    <property type="entry name" value="Tetratricopeptide repeat domain"/>
    <property type="match status" value="1"/>
</dbReference>
<feature type="domain" description="Response regulatory" evidence="7">
    <location>
        <begin position="3"/>
        <end position="117"/>
    </location>
</feature>
<keyword evidence="9" id="KW-1185">Reference proteome</keyword>
<proteinExistence type="inferred from homology"/>
<reference evidence="9" key="1">
    <citation type="submission" date="2019-11" db="EMBL/GenBank/DDBJ databases">
        <title>Genome sequence of Heliorestis convoluta strain HH, an alkaliphilic and minimalistic phototrophic bacterium from a soda lake in Egypt.</title>
        <authorList>
            <person name="Dewey E.D."/>
            <person name="Stokes L.M."/>
            <person name="Burchell B.M."/>
            <person name="Shaffer K.N."/>
            <person name="Huntington A.M."/>
            <person name="Baker J.M."/>
            <person name="Nadendla S."/>
            <person name="Giglio M.G."/>
            <person name="Touchman J.W."/>
            <person name="Blankenship R.E."/>
            <person name="Madigan M.T."/>
            <person name="Sattley W.M."/>
        </authorList>
    </citation>
    <scope>NUCLEOTIDE SEQUENCE [LARGE SCALE GENOMIC DNA]</scope>
    <source>
        <strain evidence="9">HH</strain>
    </source>
</reference>
<dbReference type="AlphaFoldDB" id="A0A5Q2MY03"/>